<gene>
    <name evidence="1" type="ORF">O181_013356</name>
</gene>
<dbReference type="InterPro" id="IPR052579">
    <property type="entry name" value="Zinc_finger_SWIM"/>
</dbReference>
<evidence type="ECO:0000313" key="1">
    <source>
        <dbReference type="EMBL" id="MBW0473641.1"/>
    </source>
</evidence>
<accession>A0A9Q3BW98</accession>
<evidence type="ECO:0008006" key="3">
    <source>
        <dbReference type="Google" id="ProtNLM"/>
    </source>
</evidence>
<organism evidence="1 2">
    <name type="scientific">Austropuccinia psidii MF-1</name>
    <dbReference type="NCBI Taxonomy" id="1389203"/>
    <lineage>
        <taxon>Eukaryota</taxon>
        <taxon>Fungi</taxon>
        <taxon>Dikarya</taxon>
        <taxon>Basidiomycota</taxon>
        <taxon>Pucciniomycotina</taxon>
        <taxon>Pucciniomycetes</taxon>
        <taxon>Pucciniales</taxon>
        <taxon>Sphaerophragmiaceae</taxon>
        <taxon>Austropuccinia</taxon>
    </lineage>
</organism>
<reference evidence="1" key="1">
    <citation type="submission" date="2021-03" db="EMBL/GenBank/DDBJ databases">
        <title>Draft genome sequence of rust myrtle Austropuccinia psidii MF-1, a brazilian biotype.</title>
        <authorList>
            <person name="Quecine M.C."/>
            <person name="Pachon D.M.R."/>
            <person name="Bonatelli M.L."/>
            <person name="Correr F.H."/>
            <person name="Franceschini L.M."/>
            <person name="Leite T.F."/>
            <person name="Margarido G.R.A."/>
            <person name="Almeida C.A."/>
            <person name="Ferrarezi J.A."/>
            <person name="Labate C.A."/>
        </authorList>
    </citation>
    <scope>NUCLEOTIDE SEQUENCE</scope>
    <source>
        <strain evidence="1">MF-1</strain>
    </source>
</reference>
<dbReference type="PANTHER" id="PTHR31569">
    <property type="entry name" value="SWIM-TYPE DOMAIN-CONTAINING PROTEIN"/>
    <property type="match status" value="1"/>
</dbReference>
<proteinExistence type="predicted"/>
<keyword evidence="2" id="KW-1185">Reference proteome</keyword>
<dbReference type="Proteomes" id="UP000765509">
    <property type="component" value="Unassembled WGS sequence"/>
</dbReference>
<dbReference type="PANTHER" id="PTHR31569:SF4">
    <property type="entry name" value="SWIM-TYPE DOMAIN-CONTAINING PROTEIN"/>
    <property type="match status" value="1"/>
</dbReference>
<evidence type="ECO:0000313" key="2">
    <source>
        <dbReference type="Proteomes" id="UP000765509"/>
    </source>
</evidence>
<dbReference type="EMBL" id="AVOT02003474">
    <property type="protein sequence ID" value="MBW0473641.1"/>
    <property type="molecule type" value="Genomic_DNA"/>
</dbReference>
<sequence>MLQPPTEGEFQTIELLWKHVHNVSRAQGYAVSTLRSNITHNQIEIGCDRYGTPNHHKTSSKTVTSRKLYCKFRLYAIRYSKSTSWTLKVKNPECSHDATENIMVHPSFRKFNEQEKSQISQISEFLLVPRQIQAQLCNQREFEMPVILQDIYNQGKKIKKDKLQSRRTIDALIETLKEERFVWSSARDSEGHITSLFFTHPLAIKLLHGFPHVILMDFNYKTNKYKISLFHVVALS</sequence>
<dbReference type="OrthoDB" id="3356549at2759"/>
<comment type="caution">
    <text evidence="1">The sequence shown here is derived from an EMBL/GenBank/DDBJ whole genome shotgun (WGS) entry which is preliminary data.</text>
</comment>
<dbReference type="AlphaFoldDB" id="A0A9Q3BW98"/>
<name>A0A9Q3BW98_9BASI</name>
<protein>
    <recommendedName>
        <fullName evidence="3">FAR1 domain-containing protein</fullName>
    </recommendedName>
</protein>